<dbReference type="GO" id="GO:0016301">
    <property type="term" value="F:kinase activity"/>
    <property type="evidence" value="ECO:0007669"/>
    <property type="project" value="UniProtKB-KW"/>
</dbReference>
<evidence type="ECO:0000313" key="3">
    <source>
        <dbReference type="EMBL" id="MBB5844598.1"/>
    </source>
</evidence>
<keyword evidence="3" id="KW-0418">Kinase</keyword>
<evidence type="ECO:0000256" key="2">
    <source>
        <dbReference type="SAM" id="Phobius"/>
    </source>
</evidence>
<keyword evidence="2" id="KW-0812">Transmembrane</keyword>
<comment type="caution">
    <text evidence="3">The sequence shown here is derived from an EMBL/GenBank/DDBJ whole genome shotgun (WGS) entry which is preliminary data.</text>
</comment>
<dbReference type="Proteomes" id="UP000536685">
    <property type="component" value="Unassembled WGS sequence"/>
</dbReference>
<evidence type="ECO:0000313" key="4">
    <source>
        <dbReference type="Proteomes" id="UP000536685"/>
    </source>
</evidence>
<keyword evidence="3" id="KW-0808">Transferase</keyword>
<proteinExistence type="predicted"/>
<feature type="transmembrane region" description="Helical" evidence="2">
    <location>
        <begin position="65"/>
        <end position="85"/>
    </location>
</feature>
<feature type="transmembrane region" description="Helical" evidence="2">
    <location>
        <begin position="31"/>
        <end position="53"/>
    </location>
</feature>
<keyword evidence="4" id="KW-1185">Reference proteome</keyword>
<feature type="transmembrane region" description="Helical" evidence="2">
    <location>
        <begin position="92"/>
        <end position="112"/>
    </location>
</feature>
<keyword evidence="2" id="KW-1133">Transmembrane helix</keyword>
<keyword evidence="2" id="KW-0472">Membrane</keyword>
<name>A0A841AQN1_9MICO</name>
<organism evidence="3 4">
    <name type="scientific">Conyzicola lurida</name>
    <dbReference type="NCBI Taxonomy" id="1172621"/>
    <lineage>
        <taxon>Bacteria</taxon>
        <taxon>Bacillati</taxon>
        <taxon>Actinomycetota</taxon>
        <taxon>Actinomycetes</taxon>
        <taxon>Micrococcales</taxon>
        <taxon>Microbacteriaceae</taxon>
        <taxon>Conyzicola</taxon>
    </lineage>
</organism>
<reference evidence="3 4" key="1">
    <citation type="submission" date="2020-08" db="EMBL/GenBank/DDBJ databases">
        <title>Sequencing the genomes of 1000 actinobacteria strains.</title>
        <authorList>
            <person name="Klenk H.-P."/>
        </authorList>
    </citation>
    <scope>NUCLEOTIDE SEQUENCE [LARGE SCALE GENOMIC DNA]</scope>
    <source>
        <strain evidence="3 4">DSM 105784</strain>
    </source>
</reference>
<dbReference type="AlphaFoldDB" id="A0A841AQN1"/>
<gene>
    <name evidence="3" type="ORF">HD599_002921</name>
</gene>
<feature type="region of interest" description="Disordered" evidence="1">
    <location>
        <begin position="1"/>
        <end position="27"/>
    </location>
</feature>
<protein>
    <submittedName>
        <fullName evidence="3">K+-sensing histidine kinase KdpD</fullName>
    </submittedName>
</protein>
<feature type="compositionally biased region" description="Polar residues" evidence="1">
    <location>
        <begin position="1"/>
        <end position="12"/>
    </location>
</feature>
<accession>A0A841AQN1</accession>
<evidence type="ECO:0000256" key="1">
    <source>
        <dbReference type="SAM" id="MobiDB-lite"/>
    </source>
</evidence>
<dbReference type="RefSeq" id="WP_184238884.1">
    <property type="nucleotide sequence ID" value="NZ_JACHMJ010000001.1"/>
</dbReference>
<sequence>MTDQNPARTSVIYSGDTGDAAQPGPRRGRRLLGPVVFVAVLLLAVIEGIAVGAGATGDYPRATTLAWVVIVGTVCTFLLGVLAVVAGRGRWWGLAAAVLSVLVNPFTLMQILDFFGTVASST</sequence>
<dbReference type="EMBL" id="JACHMJ010000001">
    <property type="protein sequence ID" value="MBB5844598.1"/>
    <property type="molecule type" value="Genomic_DNA"/>
</dbReference>